<dbReference type="RefSeq" id="WP_269038211.1">
    <property type="nucleotide sequence ID" value="NZ_CP114040.1"/>
</dbReference>
<sequence length="260" mass="27694">MEIYDRRQGRAAVERLPVRGQPIQRSAPGRSPRLGRHVLLDLPASAEASGQALVLQYVALGSDGEAARLADGRASGPFHAEDPSTSVFACQGHALAKPQEFLAVTPNSYVDANAPGERSYGLAGYDALVHAYRAFYAGEPRTTPGTPVNLKDLAHDPPWFDQTASDYLPPPPTLGSWRFVLESVYKDADALGDPLGANCYYTDSEFPNGAHRRFDPPGGNPELPGWSTMTSCGGTSSDWAEFGPVGVFVLKHVIPGGGSS</sequence>
<dbReference type="Proteomes" id="UP001164459">
    <property type="component" value="Chromosome"/>
</dbReference>
<evidence type="ECO:0000313" key="2">
    <source>
        <dbReference type="EMBL" id="WAS95868.1"/>
    </source>
</evidence>
<name>A0ABY7H9Q4_9BACT</name>
<gene>
    <name evidence="2" type="ORF">O0S08_06865</name>
</gene>
<keyword evidence="3" id="KW-1185">Reference proteome</keyword>
<organism evidence="2 3">
    <name type="scientific">Nannocystis punicea</name>
    <dbReference type="NCBI Taxonomy" id="2995304"/>
    <lineage>
        <taxon>Bacteria</taxon>
        <taxon>Pseudomonadati</taxon>
        <taxon>Myxococcota</taxon>
        <taxon>Polyangia</taxon>
        <taxon>Nannocystales</taxon>
        <taxon>Nannocystaceae</taxon>
        <taxon>Nannocystis</taxon>
    </lineage>
</organism>
<protein>
    <submittedName>
        <fullName evidence="2">Uncharacterized protein</fullName>
    </submittedName>
</protein>
<evidence type="ECO:0000256" key="1">
    <source>
        <dbReference type="SAM" id="MobiDB-lite"/>
    </source>
</evidence>
<feature type="region of interest" description="Disordered" evidence="1">
    <location>
        <begin position="14"/>
        <end position="34"/>
    </location>
</feature>
<evidence type="ECO:0000313" key="3">
    <source>
        <dbReference type="Proteomes" id="UP001164459"/>
    </source>
</evidence>
<dbReference type="EMBL" id="CP114040">
    <property type="protein sequence ID" value="WAS95868.1"/>
    <property type="molecule type" value="Genomic_DNA"/>
</dbReference>
<reference evidence="2" key="1">
    <citation type="submission" date="2022-11" db="EMBL/GenBank/DDBJ databases">
        <title>Minimal conservation of predation-associated metabolite biosynthetic gene clusters underscores biosynthetic potential of Myxococcota including descriptions for ten novel species: Archangium lansinium sp. nov., Myxococcus landrumus sp. nov., Nannocystis bai.</title>
        <authorList>
            <person name="Ahearne A."/>
            <person name="Stevens C."/>
            <person name="Dowd S."/>
        </authorList>
    </citation>
    <scope>NUCLEOTIDE SEQUENCE</scope>
    <source>
        <strain evidence="2">Fl3</strain>
    </source>
</reference>
<proteinExistence type="predicted"/>
<accession>A0ABY7H9Q4</accession>